<feature type="transmembrane region" description="Helical" evidence="1">
    <location>
        <begin position="103"/>
        <end position="124"/>
    </location>
</feature>
<dbReference type="RefSeq" id="WP_003676787.1">
    <property type="nucleotide sequence ID" value="NZ_AZCN01000008.1"/>
</dbReference>
<keyword evidence="1" id="KW-0812">Transmembrane</keyword>
<sequence>MQPNKEQTNTEMAQVEKIIGVILQIGVLISAIIIGIGLLLLLFTGHSGYSGQNFPTHFGAIFHGLIQFKPFAIIMLGIFCLILTPVLRVVVSIYAFAKENDRLYVAITSTVLIILVVAMFLGYLDI</sequence>
<dbReference type="PATRIC" id="fig|913848.6.peg.2401"/>
<dbReference type="Proteomes" id="UP000051181">
    <property type="component" value="Unassembled WGS sequence"/>
</dbReference>
<evidence type="ECO:0008006" key="4">
    <source>
        <dbReference type="Google" id="ProtNLM"/>
    </source>
</evidence>
<dbReference type="InterPro" id="IPR012861">
    <property type="entry name" value="DUF1634"/>
</dbReference>
<evidence type="ECO:0000313" key="3">
    <source>
        <dbReference type="Proteomes" id="UP000051181"/>
    </source>
</evidence>
<feature type="transmembrane region" description="Helical" evidence="1">
    <location>
        <begin position="21"/>
        <end position="43"/>
    </location>
</feature>
<proteinExistence type="predicted"/>
<dbReference type="EMBL" id="AZCN01000008">
    <property type="protein sequence ID" value="KRK18796.1"/>
    <property type="molecule type" value="Genomic_DNA"/>
</dbReference>
<dbReference type="GeneID" id="65915945"/>
<evidence type="ECO:0000256" key="1">
    <source>
        <dbReference type="SAM" id="Phobius"/>
    </source>
</evidence>
<feature type="transmembrane region" description="Helical" evidence="1">
    <location>
        <begin position="71"/>
        <end position="91"/>
    </location>
</feature>
<dbReference type="AlphaFoldDB" id="A0A0R1FAR5"/>
<keyword evidence="1" id="KW-0472">Membrane</keyword>
<keyword evidence="1" id="KW-1133">Transmembrane helix</keyword>
<protein>
    <recommendedName>
        <fullName evidence="4">DUF1634 domain-containing protein</fullName>
    </recommendedName>
</protein>
<evidence type="ECO:0000313" key="2">
    <source>
        <dbReference type="EMBL" id="KRK18796.1"/>
    </source>
</evidence>
<reference evidence="2 3" key="1">
    <citation type="journal article" date="2015" name="Genome Announc.">
        <title>Expanding the biotechnology potential of lactobacilli through comparative genomics of 213 strains and associated genera.</title>
        <authorList>
            <person name="Sun Z."/>
            <person name="Harris H.M."/>
            <person name="McCann A."/>
            <person name="Guo C."/>
            <person name="Argimon S."/>
            <person name="Zhang W."/>
            <person name="Yang X."/>
            <person name="Jeffery I.B."/>
            <person name="Cooney J.C."/>
            <person name="Kagawa T.F."/>
            <person name="Liu W."/>
            <person name="Song Y."/>
            <person name="Salvetti E."/>
            <person name="Wrobel A."/>
            <person name="Rasinkangas P."/>
            <person name="Parkhill J."/>
            <person name="Rea M.C."/>
            <person name="O'Sullivan O."/>
            <person name="Ritari J."/>
            <person name="Douillard F.P."/>
            <person name="Paul Ross R."/>
            <person name="Yang R."/>
            <person name="Briner A.E."/>
            <person name="Felis G.E."/>
            <person name="de Vos W.M."/>
            <person name="Barrangou R."/>
            <person name="Klaenhammer T.R."/>
            <person name="Caufield P.W."/>
            <person name="Cui Y."/>
            <person name="Zhang H."/>
            <person name="O'Toole P.W."/>
        </authorList>
    </citation>
    <scope>NUCLEOTIDE SEQUENCE [LARGE SCALE GENOMIC DNA]</scope>
    <source>
        <strain evidence="2 3">DSM 20001</strain>
    </source>
</reference>
<dbReference type="eggNOG" id="COG4272">
    <property type="taxonomic scope" value="Bacteria"/>
</dbReference>
<accession>A0A0R1FAR5</accession>
<organism evidence="2 3">
    <name type="scientific">Loigolactobacillus coryniformis subsp. coryniformis KCTC 3167 = DSM 20001</name>
    <dbReference type="NCBI Taxonomy" id="913848"/>
    <lineage>
        <taxon>Bacteria</taxon>
        <taxon>Bacillati</taxon>
        <taxon>Bacillota</taxon>
        <taxon>Bacilli</taxon>
        <taxon>Lactobacillales</taxon>
        <taxon>Lactobacillaceae</taxon>
        <taxon>Loigolactobacillus</taxon>
    </lineage>
</organism>
<comment type="caution">
    <text evidence="2">The sequence shown here is derived from an EMBL/GenBank/DDBJ whole genome shotgun (WGS) entry which is preliminary data.</text>
</comment>
<name>A0A0R1FAR5_9LACO</name>
<dbReference type="Pfam" id="PF07843">
    <property type="entry name" value="DUF1634"/>
    <property type="match status" value="1"/>
</dbReference>
<gene>
    <name evidence="2" type="ORF">FD22_GL002351</name>
</gene>